<evidence type="ECO:0000313" key="2">
    <source>
        <dbReference type="EMBL" id="EWH14224.1"/>
    </source>
</evidence>
<evidence type="ECO:0000313" key="3">
    <source>
        <dbReference type="Proteomes" id="UP000019275"/>
    </source>
</evidence>
<protein>
    <recommendedName>
        <fullName evidence="4">Outer membrane protein beta-barrel domain-containing protein</fullName>
    </recommendedName>
</protein>
<dbReference type="RefSeq" id="WP_013619816.1">
    <property type="nucleotide sequence ID" value="NZ_ARZX01000005.1"/>
</dbReference>
<proteinExistence type="predicted"/>
<gene>
    <name evidence="2" type="ORF">KLA_06122</name>
</gene>
<sequence length="261" mass="30183">MLKFITSICIFSFVFNGFAQSKTIDLNKKDTLVYEQPYGIRLGVDLNRLAQNFYREDYKGLEITGDYRLSQNLYVAAELGNEENTRDEDNFNFTTTGSYLKLGVDLNVYDNWYGMNNSIYIGGRYAYSTFKHKINSYQIYDSNRYWQDDFLPGTENLSEFDGLNASWLEFVLGTKVEIFKNLYLGASVRLGYLLSNKTADGFANIWIPGFNKTTEGSNFGTGYNYSLSYLIPLYKRAKKKKKEPLEEQEKPKPEEGLKPKR</sequence>
<accession>A0ABP3B8Q9</accession>
<dbReference type="InterPro" id="IPR046111">
    <property type="entry name" value="DUF6048"/>
</dbReference>
<dbReference type="EMBL" id="ARZX01000005">
    <property type="protein sequence ID" value="EWH14224.1"/>
    <property type="molecule type" value="Genomic_DNA"/>
</dbReference>
<organism evidence="2 3">
    <name type="scientific">Cellulophaga geojensis KL-A</name>
    <dbReference type="NCBI Taxonomy" id="1328323"/>
    <lineage>
        <taxon>Bacteria</taxon>
        <taxon>Pseudomonadati</taxon>
        <taxon>Bacteroidota</taxon>
        <taxon>Flavobacteriia</taxon>
        <taxon>Flavobacteriales</taxon>
        <taxon>Flavobacteriaceae</taxon>
        <taxon>Cellulophaga</taxon>
    </lineage>
</organism>
<name>A0ABP3B8Q9_9FLAO</name>
<comment type="caution">
    <text evidence="2">The sequence shown here is derived from an EMBL/GenBank/DDBJ whole genome shotgun (WGS) entry which is preliminary data.</text>
</comment>
<dbReference type="Proteomes" id="UP000019275">
    <property type="component" value="Unassembled WGS sequence"/>
</dbReference>
<feature type="region of interest" description="Disordered" evidence="1">
    <location>
        <begin position="240"/>
        <end position="261"/>
    </location>
</feature>
<dbReference type="Pfam" id="PF19515">
    <property type="entry name" value="DUF6048"/>
    <property type="match status" value="1"/>
</dbReference>
<evidence type="ECO:0008006" key="4">
    <source>
        <dbReference type="Google" id="ProtNLM"/>
    </source>
</evidence>
<feature type="compositionally biased region" description="Basic and acidic residues" evidence="1">
    <location>
        <begin position="243"/>
        <end position="261"/>
    </location>
</feature>
<reference evidence="2 3" key="1">
    <citation type="journal article" date="2014" name="Genome Announc.">
        <title>Draft Genome Sequence of the Carrageenan-Degrading Bacterium Cellulophaga sp. Strain KL-A, Isolated from Decaying Marine Algae.</title>
        <authorList>
            <person name="Shan D."/>
            <person name="Ying J."/>
            <person name="Li X."/>
            <person name="Gao Z."/>
            <person name="Wei G."/>
            <person name="Shao Z."/>
        </authorList>
    </citation>
    <scope>NUCLEOTIDE SEQUENCE [LARGE SCALE GENOMIC DNA]</scope>
    <source>
        <strain evidence="2 3">KL-A</strain>
    </source>
</reference>
<keyword evidence="3" id="KW-1185">Reference proteome</keyword>
<evidence type="ECO:0000256" key="1">
    <source>
        <dbReference type="SAM" id="MobiDB-lite"/>
    </source>
</evidence>